<name>A0A4Z0RBA0_9FIRM</name>
<organism evidence="5 6">
    <name type="scientific">Desulfosporosinus fructosivorans</name>
    <dbReference type="NCBI Taxonomy" id="2018669"/>
    <lineage>
        <taxon>Bacteria</taxon>
        <taxon>Bacillati</taxon>
        <taxon>Bacillota</taxon>
        <taxon>Clostridia</taxon>
        <taxon>Eubacteriales</taxon>
        <taxon>Desulfitobacteriaceae</taxon>
        <taxon>Desulfosporosinus</taxon>
    </lineage>
</organism>
<dbReference type="InterPro" id="IPR004165">
    <property type="entry name" value="CoA_trans_fam_I"/>
</dbReference>
<comment type="similarity">
    <text evidence="1 3">Belongs to the 3-oxoacid CoA-transferase family.</text>
</comment>
<evidence type="ECO:0000256" key="4">
    <source>
        <dbReference type="PIRSR" id="PIRSR000858-1"/>
    </source>
</evidence>
<dbReference type="GO" id="GO:0046952">
    <property type="term" value="P:ketone body catabolic process"/>
    <property type="evidence" value="ECO:0007669"/>
    <property type="project" value="InterPro"/>
</dbReference>
<proteinExistence type="inferred from homology"/>
<dbReference type="PANTHER" id="PTHR43293">
    <property type="entry name" value="ACETATE COA-TRANSFERASE YDIF"/>
    <property type="match status" value="1"/>
</dbReference>
<sequence>MEVVSAEYAASLIQDGMSLGLGGFVGNVVPEEIYLAIQERYLKTQSPKDLTCFLTSCPGDGVSAGFDHFAEEGLLKRIVGIHYGTCPRILKLIEDNKVIAYMLPQGAAAQMLAAAGGKKPGVITQIGIGTYIDPRQEGGKANQLTVDSEEELVSLIKIEEKEYLFYKAVPLDISFIKGTYADEAGNISFDEECIITDPRALAIAAHNNGGKVVVQVKQIVKKGSINPINVVLPGFIVDYVVVAKPENHYQTNERGPWKAEYTGAINIPLENIEPLPLNERKICARRGTMEIKKGNLVNLGFGVSEGVGVVAGEEGISDKFTFSVESGPLGGIIMGGKAWGAATNMEARFNQAETFDLYDGGGLDITCLGAAEIDEEGNVNVSKFKGRAVGPGGFIDISQGAKKVIYMGTFTAGGLKEAIVDGKLKIVKEGKVMKFVKKVEQITFSGKRAIKDGQQVLYITERCVFELTPEGLTLTEIASGIDLEKDILAHMEFKPVIAKDLKLMDERLFKEEKMGLTL</sequence>
<evidence type="ECO:0000256" key="1">
    <source>
        <dbReference type="ARBA" id="ARBA00007154"/>
    </source>
</evidence>
<dbReference type="Pfam" id="PF01144">
    <property type="entry name" value="CoA_trans"/>
    <property type="match status" value="1"/>
</dbReference>
<keyword evidence="6" id="KW-1185">Reference proteome</keyword>
<dbReference type="SMART" id="SM00882">
    <property type="entry name" value="CoA_trans"/>
    <property type="match status" value="1"/>
</dbReference>
<dbReference type="Proteomes" id="UP000298460">
    <property type="component" value="Unassembled WGS sequence"/>
</dbReference>
<accession>A0A4Z0RBA0</accession>
<dbReference type="RefSeq" id="WP_135545768.1">
    <property type="nucleotide sequence ID" value="NZ_SPQQ01000002.1"/>
</dbReference>
<protein>
    <submittedName>
        <fullName evidence="5">3-oxoacid CoA-transferase</fullName>
    </submittedName>
</protein>
<dbReference type="GO" id="GO:0008410">
    <property type="term" value="F:CoA-transferase activity"/>
    <property type="evidence" value="ECO:0007669"/>
    <property type="project" value="InterPro"/>
</dbReference>
<dbReference type="AlphaFoldDB" id="A0A4Z0RBA0"/>
<dbReference type="SUPFAM" id="SSF100950">
    <property type="entry name" value="NagB/RpiA/CoA transferase-like"/>
    <property type="match status" value="2"/>
</dbReference>
<dbReference type="InterPro" id="IPR014388">
    <property type="entry name" value="3-oxoacid_CoA-transferase"/>
</dbReference>
<gene>
    <name evidence="5" type="ORF">E4K67_07490</name>
</gene>
<dbReference type="PIRSF" id="PIRSF000858">
    <property type="entry name" value="SCOT-t"/>
    <property type="match status" value="1"/>
</dbReference>
<evidence type="ECO:0000313" key="6">
    <source>
        <dbReference type="Proteomes" id="UP000298460"/>
    </source>
</evidence>
<dbReference type="OrthoDB" id="9805230at2"/>
<evidence type="ECO:0000256" key="3">
    <source>
        <dbReference type="PIRNR" id="PIRNR000858"/>
    </source>
</evidence>
<reference evidence="5 6" key="1">
    <citation type="submission" date="2019-03" db="EMBL/GenBank/DDBJ databases">
        <title>Draft Genome Sequence of Desulfosporosinus fructosivorans Strain 63.6F, Isolated from Marine Sediment in the Baltic Sea.</title>
        <authorList>
            <person name="Hausmann B."/>
            <person name="Vandieken V."/>
            <person name="Pjevac P."/>
            <person name="Schreck K."/>
            <person name="Herbold C.W."/>
            <person name="Loy A."/>
        </authorList>
    </citation>
    <scope>NUCLEOTIDE SEQUENCE [LARGE SCALE GENOMIC DNA]</scope>
    <source>
        <strain evidence="5 6">63.6F</strain>
    </source>
</reference>
<evidence type="ECO:0000256" key="2">
    <source>
        <dbReference type="ARBA" id="ARBA00022679"/>
    </source>
</evidence>
<dbReference type="Gene3D" id="3.40.1080.10">
    <property type="entry name" value="Glutaconate Coenzyme A-transferase"/>
    <property type="match status" value="2"/>
</dbReference>
<comment type="caution">
    <text evidence="5">The sequence shown here is derived from an EMBL/GenBank/DDBJ whole genome shotgun (WGS) entry which is preliminary data.</text>
</comment>
<keyword evidence="2 3" id="KW-0808">Transferase</keyword>
<dbReference type="EMBL" id="SPQQ01000002">
    <property type="protein sequence ID" value="TGE39273.1"/>
    <property type="molecule type" value="Genomic_DNA"/>
</dbReference>
<evidence type="ECO:0000313" key="5">
    <source>
        <dbReference type="EMBL" id="TGE39273.1"/>
    </source>
</evidence>
<dbReference type="InterPro" id="IPR037171">
    <property type="entry name" value="NagB/RpiA_transferase-like"/>
</dbReference>
<dbReference type="PANTHER" id="PTHR43293:SF1">
    <property type="entry name" value="ACETATE COA-TRANSFERASE YDIF"/>
    <property type="match status" value="1"/>
</dbReference>
<feature type="active site" description="5-glutamyl coenzyme A thioester intermediate" evidence="4">
    <location>
        <position position="325"/>
    </location>
</feature>